<evidence type="ECO:0000313" key="1">
    <source>
        <dbReference type="EMBL" id="TGL47325.1"/>
    </source>
</evidence>
<reference evidence="1" key="1">
    <citation type="journal article" date="2019" name="PLoS Negl. Trop. Dis.">
        <title>Revisiting the worldwide diversity of Leptospira species in the environment.</title>
        <authorList>
            <person name="Vincent A.T."/>
            <person name="Schiettekatte O."/>
            <person name="Bourhy P."/>
            <person name="Veyrier F.J."/>
            <person name="Picardeau M."/>
        </authorList>
    </citation>
    <scope>NUCLEOTIDE SEQUENCE [LARGE SCALE GENOMIC DNA]</scope>
    <source>
        <strain evidence="1">201702454</strain>
    </source>
</reference>
<dbReference type="Proteomes" id="UP000297609">
    <property type="component" value="Unassembled WGS sequence"/>
</dbReference>
<gene>
    <name evidence="1" type="ORF">EHQ59_16880</name>
</gene>
<dbReference type="Gene3D" id="2.40.160.20">
    <property type="match status" value="1"/>
</dbReference>
<sequence length="232" mass="25755">MTVIGGETAYTGGSLIQREKDYQSGLRSQANLGVLPVKMLGTLPFPQSFPLPSDKVQAGNTRKVAMEYGITDHIGLFISYSTLSIESQGTNQLAVIDRANPNGYTTYIEAVPLSNTLYKDRNYGMGINYHFLSKNRFDPFIGLEVSILNFDTKYRTGQLNNLYYPTYTHPGTGLGGRVAFGTNYYITPEFGFSIEVYGARKMLKSNAFSSESINHAGFQFGFIFNMEAIGKY</sequence>
<keyword evidence="2" id="KW-1185">Reference proteome</keyword>
<proteinExistence type="predicted"/>
<accession>A0A4R9JMF0</accession>
<protein>
    <submittedName>
        <fullName evidence="1">Uncharacterized protein</fullName>
    </submittedName>
</protein>
<dbReference type="AlphaFoldDB" id="A0A4R9JMF0"/>
<organism evidence="1 2">
    <name type="scientific">Leptospira kemamanensis</name>
    <dbReference type="NCBI Taxonomy" id="2484942"/>
    <lineage>
        <taxon>Bacteria</taxon>
        <taxon>Pseudomonadati</taxon>
        <taxon>Spirochaetota</taxon>
        <taxon>Spirochaetia</taxon>
        <taxon>Leptospirales</taxon>
        <taxon>Leptospiraceae</taxon>
        <taxon>Leptospira</taxon>
    </lineage>
</organism>
<dbReference type="EMBL" id="RQGG01000050">
    <property type="protein sequence ID" value="TGL47325.1"/>
    <property type="molecule type" value="Genomic_DNA"/>
</dbReference>
<dbReference type="SUPFAM" id="SSF56925">
    <property type="entry name" value="OMPA-like"/>
    <property type="match status" value="1"/>
</dbReference>
<name>A0A4R9JMF0_9LEPT</name>
<dbReference type="InterPro" id="IPR011250">
    <property type="entry name" value="OMP/PagP_B-barrel"/>
</dbReference>
<dbReference type="OrthoDB" id="322786at2"/>
<comment type="caution">
    <text evidence="1">The sequence shown here is derived from an EMBL/GenBank/DDBJ whole genome shotgun (WGS) entry which is preliminary data.</text>
</comment>
<evidence type="ECO:0000313" key="2">
    <source>
        <dbReference type="Proteomes" id="UP000297609"/>
    </source>
</evidence>